<accession>A0ABU7SNZ8</accession>
<feature type="compositionally biased region" description="Low complexity" evidence="1">
    <location>
        <begin position="45"/>
        <end position="54"/>
    </location>
</feature>
<evidence type="ECO:0000313" key="3">
    <source>
        <dbReference type="Proteomes" id="UP001339911"/>
    </source>
</evidence>
<name>A0ABU7SNZ8_9ACTN</name>
<feature type="region of interest" description="Disordered" evidence="1">
    <location>
        <begin position="1"/>
        <end position="54"/>
    </location>
</feature>
<comment type="caution">
    <text evidence="2">The sequence shown here is derived from an EMBL/GenBank/DDBJ whole genome shotgun (WGS) entry which is preliminary data.</text>
</comment>
<protein>
    <submittedName>
        <fullName evidence="2">Uncharacterized protein</fullName>
    </submittedName>
</protein>
<reference evidence="2 3" key="1">
    <citation type="submission" date="2024-01" db="EMBL/GenBank/DDBJ databases">
        <title>Genome insights into Plantactinospora veratri sp. nov.</title>
        <authorList>
            <person name="Wang L."/>
        </authorList>
    </citation>
    <scope>NUCLEOTIDE SEQUENCE [LARGE SCALE GENOMIC DNA]</scope>
    <source>
        <strain evidence="2 3">NEAU-FHS4</strain>
    </source>
</reference>
<keyword evidence="3" id="KW-1185">Reference proteome</keyword>
<sequence length="54" mass="5353">MREAGLLTATMSGPSRAGTGPAPPATPDIPNALTRLLRPPGPRVGGPAPAEGRP</sequence>
<gene>
    <name evidence="2" type="ORF">V1634_32925</name>
</gene>
<dbReference type="Proteomes" id="UP001339911">
    <property type="component" value="Unassembled WGS sequence"/>
</dbReference>
<dbReference type="RefSeq" id="WP_331211528.1">
    <property type="nucleotide sequence ID" value="NZ_JAZGQL010000036.1"/>
</dbReference>
<evidence type="ECO:0000256" key="1">
    <source>
        <dbReference type="SAM" id="MobiDB-lite"/>
    </source>
</evidence>
<dbReference type="EMBL" id="JAZGQL010000036">
    <property type="protein sequence ID" value="MEE6311640.1"/>
    <property type="molecule type" value="Genomic_DNA"/>
</dbReference>
<proteinExistence type="predicted"/>
<organism evidence="2 3">
    <name type="scientific">Plantactinospora veratri</name>
    <dbReference type="NCBI Taxonomy" id="1436122"/>
    <lineage>
        <taxon>Bacteria</taxon>
        <taxon>Bacillati</taxon>
        <taxon>Actinomycetota</taxon>
        <taxon>Actinomycetes</taxon>
        <taxon>Micromonosporales</taxon>
        <taxon>Micromonosporaceae</taxon>
        <taxon>Plantactinospora</taxon>
    </lineage>
</organism>
<evidence type="ECO:0000313" key="2">
    <source>
        <dbReference type="EMBL" id="MEE6311640.1"/>
    </source>
</evidence>